<dbReference type="InterPro" id="IPR050694">
    <property type="entry name" value="LRRC14/PRAME"/>
</dbReference>
<name>A0A1S3GNR1_DIPOR</name>
<keyword evidence="3" id="KW-1185">Reference proteome</keyword>
<accession>A0A1S3GNR1</accession>
<dbReference type="GeneID" id="105999898"/>
<dbReference type="RefSeq" id="XP_012890513.1">
    <property type="nucleotide sequence ID" value="XM_013035059.1"/>
</dbReference>
<protein>
    <submittedName>
        <fullName evidence="4">Melanoma antigen preferentially expressed in tumors-like</fullName>
    </submittedName>
</protein>
<dbReference type="Gene3D" id="3.80.10.10">
    <property type="entry name" value="Ribonuclease Inhibitor"/>
    <property type="match status" value="1"/>
</dbReference>
<dbReference type="AlphaFoldDB" id="A0A1S3GNR1"/>
<dbReference type="GO" id="GO:0005737">
    <property type="term" value="C:cytoplasm"/>
    <property type="evidence" value="ECO:0007669"/>
    <property type="project" value="TreeGrafter"/>
</dbReference>
<dbReference type="FunCoup" id="A0A1S3GNR1">
    <property type="interactions" value="125"/>
</dbReference>
<dbReference type="Proteomes" id="UP000081671">
    <property type="component" value="Unplaced"/>
</dbReference>
<evidence type="ECO:0000313" key="3">
    <source>
        <dbReference type="Proteomes" id="UP000081671"/>
    </source>
</evidence>
<proteinExistence type="predicted"/>
<keyword evidence="1" id="KW-0433">Leucine-rich repeat</keyword>
<feature type="non-terminal residue" evidence="4">
    <location>
        <position position="465"/>
    </location>
</feature>
<keyword evidence="2" id="KW-0677">Repeat</keyword>
<dbReference type="InParanoid" id="A0A1S3GNR1"/>
<dbReference type="PANTHER" id="PTHR14224:SF1">
    <property type="entry name" value="PRAME LIKE, X-LINKED 1"/>
    <property type="match status" value="1"/>
</dbReference>
<organism evidence="3 4">
    <name type="scientific">Dipodomys ordii</name>
    <name type="common">Ord's kangaroo rat</name>
    <dbReference type="NCBI Taxonomy" id="10020"/>
    <lineage>
        <taxon>Eukaryota</taxon>
        <taxon>Metazoa</taxon>
        <taxon>Chordata</taxon>
        <taxon>Craniata</taxon>
        <taxon>Vertebrata</taxon>
        <taxon>Euteleostomi</taxon>
        <taxon>Mammalia</taxon>
        <taxon>Eutheria</taxon>
        <taxon>Euarchontoglires</taxon>
        <taxon>Glires</taxon>
        <taxon>Rodentia</taxon>
        <taxon>Castorimorpha</taxon>
        <taxon>Heteromyidae</taxon>
        <taxon>Dipodomyinae</taxon>
        <taxon>Dipodomys</taxon>
    </lineage>
</organism>
<gene>
    <name evidence="4" type="primary">LOC105999898</name>
</gene>
<evidence type="ECO:0000256" key="1">
    <source>
        <dbReference type="ARBA" id="ARBA00022614"/>
    </source>
</evidence>
<dbReference type="OrthoDB" id="9634584at2759"/>
<dbReference type="KEGG" id="dord:105999898"/>
<reference evidence="4" key="1">
    <citation type="submission" date="2025-08" db="UniProtKB">
        <authorList>
            <consortium name="RefSeq"/>
        </authorList>
    </citation>
    <scope>IDENTIFICATION</scope>
    <source>
        <tissue evidence="4">Kidney</tissue>
    </source>
</reference>
<sequence length="465" mass="53391">MKDICHPDHREFKELDSSGQWCIDMDPKEPDTLLDLAIQTVVKNESVALRAIEEIPQELFIPLFNAAFSGGHKNILKAVVSTWPFPCLHIGALDMPEPYCDVLEAMLDGLQFPPIHNSSSRVPKLRILDLRQNADCMTTCSGIWNKFPFCYEVCAYSEKSIVKIGDANYRLANSDPQTSRPPMELLVDLYLDGTWMTSEFLSLICDKVEQSLGSLHLCCRDLQIDKSFDYKKTLKLLDRACIDHLGVDEASLCEVCMIMPGMVHLSSLNLYKIKFRSYNRKPFKTFLSHLSRMNDLQELSLAYFSLKNHVHKVLRVLSPELDSLNLNFCDLTNKDLISMSQILQERNLKMLNLSHNHIPWENTQPLRLLLENLSSNLQHLELNSCLITDGILSSIIPSLRFCTSLRVLSFACNPITMPELRRLLQNITPLMKLKYVIYPIPLHCYDQWHFRDSLDEEKLAEVKSE</sequence>
<dbReference type="InterPro" id="IPR032675">
    <property type="entry name" value="LRR_dom_sf"/>
</dbReference>
<evidence type="ECO:0000256" key="2">
    <source>
        <dbReference type="ARBA" id="ARBA00022737"/>
    </source>
</evidence>
<dbReference type="SUPFAM" id="SSF52047">
    <property type="entry name" value="RNI-like"/>
    <property type="match status" value="1"/>
</dbReference>
<evidence type="ECO:0000313" key="4">
    <source>
        <dbReference type="RefSeq" id="XP_012890513.1"/>
    </source>
</evidence>
<dbReference type="PANTHER" id="PTHR14224">
    <property type="entry name" value="SIMILAR TO PREFERENTIALLY EXPRESSED ANTIGEN IN MELANOMA-LIKE 3"/>
    <property type="match status" value="1"/>
</dbReference>